<keyword evidence="2" id="KW-0489">Methyltransferase</keyword>
<dbReference type="Pfam" id="PF08241">
    <property type="entry name" value="Methyltransf_11"/>
    <property type="match status" value="1"/>
</dbReference>
<evidence type="ECO:0000259" key="1">
    <source>
        <dbReference type="Pfam" id="PF08241"/>
    </source>
</evidence>
<feature type="domain" description="Methyltransferase type 11" evidence="1">
    <location>
        <begin position="95"/>
        <end position="141"/>
    </location>
</feature>
<reference evidence="2" key="1">
    <citation type="thesis" date="2020" institute="Technische Universitat Dresden" country="Dresden, Germany">
        <title>The Agarolytic System of Microbulbifer elongatus PORT2, Isolated from Batu Karas, Pangandaran West Java Indonesia.</title>
        <authorList>
            <person name="Anggraeni S.R."/>
        </authorList>
    </citation>
    <scope>NUCLEOTIDE SEQUENCE</scope>
    <source>
        <strain evidence="2">PORT2</strain>
    </source>
</reference>
<dbReference type="SUPFAM" id="SSF53335">
    <property type="entry name" value="S-adenosyl-L-methionine-dependent methyltransferases"/>
    <property type="match status" value="1"/>
</dbReference>
<proteinExistence type="predicted"/>
<dbReference type="Proteomes" id="UP001205566">
    <property type="component" value="Unassembled WGS sequence"/>
</dbReference>
<protein>
    <submittedName>
        <fullName evidence="2">Methyltransferase domain-containing protein</fullName>
    </submittedName>
</protein>
<keyword evidence="3" id="KW-1185">Reference proteome</keyword>
<dbReference type="CDD" id="cd02440">
    <property type="entry name" value="AdoMet_MTases"/>
    <property type="match status" value="1"/>
</dbReference>
<dbReference type="EMBL" id="JACASI010000034">
    <property type="protein sequence ID" value="MCQ3830550.1"/>
    <property type="molecule type" value="Genomic_DNA"/>
</dbReference>
<dbReference type="Gene3D" id="3.40.50.150">
    <property type="entry name" value="Vaccinia Virus protein VP39"/>
    <property type="match status" value="1"/>
</dbReference>
<keyword evidence="2" id="KW-0808">Transferase</keyword>
<dbReference type="InterPro" id="IPR013216">
    <property type="entry name" value="Methyltransf_11"/>
</dbReference>
<dbReference type="GO" id="GO:0008168">
    <property type="term" value="F:methyltransferase activity"/>
    <property type="evidence" value="ECO:0007669"/>
    <property type="project" value="UniProtKB-KW"/>
</dbReference>
<dbReference type="GO" id="GO:0032259">
    <property type="term" value="P:methylation"/>
    <property type="evidence" value="ECO:0007669"/>
    <property type="project" value="UniProtKB-KW"/>
</dbReference>
<sequence length="278" mass="31160">MPEKPDKQSLFFGGKAPIAPLAESCEALSDWFDSGLGREILTQQLALVQPVVEGLFGYHLMQASVARQVDFAACSRINHRFKLSPCAEGQGAALVEFDQLPLPSESIDVAVLHHLLDFSPQPHQVLREAARVLIPGGHMVLIGFNPFSLLGLARFFRSSSPYQAGNQLRAARIADWMNLLDLQSGEIERGFFRLPLKHGDLLAKTSWMERVGTRWHLPWGGFYIIVARKEVARMRTIKLNWRGEKKPALSVVPSSPRIAARDRLKPLRPGKQNRNTKR</sequence>
<gene>
    <name evidence="2" type="ORF">HXX02_13980</name>
</gene>
<evidence type="ECO:0000313" key="2">
    <source>
        <dbReference type="EMBL" id="MCQ3830550.1"/>
    </source>
</evidence>
<evidence type="ECO:0000313" key="3">
    <source>
        <dbReference type="Proteomes" id="UP001205566"/>
    </source>
</evidence>
<dbReference type="InterPro" id="IPR029063">
    <property type="entry name" value="SAM-dependent_MTases_sf"/>
</dbReference>
<accession>A0ABT1P358</accession>
<organism evidence="2 3">
    <name type="scientific">Microbulbifer elongatus</name>
    <dbReference type="NCBI Taxonomy" id="86173"/>
    <lineage>
        <taxon>Bacteria</taxon>
        <taxon>Pseudomonadati</taxon>
        <taxon>Pseudomonadota</taxon>
        <taxon>Gammaproteobacteria</taxon>
        <taxon>Cellvibrionales</taxon>
        <taxon>Microbulbiferaceae</taxon>
        <taxon>Microbulbifer</taxon>
    </lineage>
</organism>
<name>A0ABT1P358_9GAMM</name>
<comment type="caution">
    <text evidence="2">The sequence shown here is derived from an EMBL/GenBank/DDBJ whole genome shotgun (WGS) entry which is preliminary data.</text>
</comment>